<proteinExistence type="predicted"/>
<keyword evidence="1" id="KW-1133">Transmembrane helix</keyword>
<dbReference type="EMBL" id="WBSZ01000102">
    <property type="protein sequence ID" value="KAB2528464.1"/>
    <property type="molecule type" value="Genomic_DNA"/>
</dbReference>
<sequence length="135" mass="15872">MTIDRILSIIAILVSLIGVPASGYLSYRYATKGEKRKEFNLVADVLRYKFREQLRLLEQNVYPVTGKLEVTESEIDVFLDVSRKRHSGEIKKAWVAYQNSLKNSGSFTEYNDYKMHDSESVKKTIYRLMYFMNRR</sequence>
<accession>A0A6L3Y0S6</accession>
<evidence type="ECO:0000256" key="1">
    <source>
        <dbReference type="SAM" id="Phobius"/>
    </source>
</evidence>
<name>A0A6L3Y0S6_9ENTR</name>
<gene>
    <name evidence="2" type="ORF">F9C29_05785</name>
</gene>
<organism evidence="2 3">
    <name type="scientific">Enterobacter hormaechei</name>
    <dbReference type="NCBI Taxonomy" id="158836"/>
    <lineage>
        <taxon>Bacteria</taxon>
        <taxon>Pseudomonadati</taxon>
        <taxon>Pseudomonadota</taxon>
        <taxon>Gammaproteobacteria</taxon>
        <taxon>Enterobacterales</taxon>
        <taxon>Enterobacteriaceae</taxon>
        <taxon>Enterobacter</taxon>
        <taxon>Enterobacter cloacae complex</taxon>
    </lineage>
</organism>
<protein>
    <submittedName>
        <fullName evidence="2">Uncharacterized protein</fullName>
    </submittedName>
</protein>
<keyword evidence="1" id="KW-0812">Transmembrane</keyword>
<comment type="caution">
    <text evidence="2">The sequence shown here is derived from an EMBL/GenBank/DDBJ whole genome shotgun (WGS) entry which is preliminary data.</text>
</comment>
<dbReference type="AlphaFoldDB" id="A0A6L3Y0S6"/>
<evidence type="ECO:0000313" key="3">
    <source>
        <dbReference type="Proteomes" id="UP000476281"/>
    </source>
</evidence>
<dbReference type="Proteomes" id="UP000476281">
    <property type="component" value="Unassembled WGS sequence"/>
</dbReference>
<reference evidence="2 3" key="1">
    <citation type="submission" date="2019-09" db="EMBL/GenBank/DDBJ databases">
        <title>Reversal of blaTEM antimicrobial resistance by CRISPR-Cas9 in clinical E. coli and other Enterobacteriaceae strains.</title>
        <authorList>
            <person name="Tagliaferri T."/>
            <person name="Guimaraes N."/>
            <person name="Pereira M."/>
            <person name="Felicori L."/>
            <person name="Horz H.-P."/>
            <person name="Santos S."/>
            <person name="Mendes T."/>
        </authorList>
    </citation>
    <scope>NUCLEOTIDE SEQUENCE [LARGE SCALE GENOMIC DNA]</scope>
    <source>
        <strain evidence="2 3">E2_blaTEM_MG</strain>
    </source>
</reference>
<evidence type="ECO:0000313" key="2">
    <source>
        <dbReference type="EMBL" id="KAB2528464.1"/>
    </source>
</evidence>
<keyword evidence="1" id="KW-0472">Membrane</keyword>
<dbReference type="RefSeq" id="WP_063859164.1">
    <property type="nucleotide sequence ID" value="NZ_FKFC01000001.1"/>
</dbReference>
<feature type="transmembrane region" description="Helical" evidence="1">
    <location>
        <begin position="6"/>
        <end position="27"/>
    </location>
</feature>